<dbReference type="EMBL" id="CP000473">
    <property type="protein sequence ID" value="ABJ82662.1"/>
    <property type="molecule type" value="Genomic_DNA"/>
</dbReference>
<sequence length="305" mass="35356" precursor="true">MPRICYRSVNFSAASLAVISAANAILQEYVVRAIVVTLRQLYYQFVVRDLLPNRQSEYKRLGSIINDARMAGLIDWNYLQDRTRNLARLPHWDDPGDIIHSAADSYHRDLWQSQNNYVEVWIEKDALVGVIESVCEQYDVPYFSCRGYTSQSEMWGTGQRLSRRIEQGQTVHIIHLGDHDPSGLDMSRDIKARLEIFLGRRSDSLQFHRIALHIGQVRRYSPPPNPANVTDSRAEAYMALFGSESWELDALDPDVLTDLIRDNTLAYLDLDLWEEQRRRQESEREVLTKASRKWPQVATFLKTLK</sequence>
<protein>
    <recommendedName>
        <fullName evidence="3">Wadjet protein JetD C-terminal domain-containing protein</fullName>
    </recommendedName>
</protein>
<feature type="signal peptide" evidence="1">
    <location>
        <begin position="1"/>
        <end position="24"/>
    </location>
</feature>
<evidence type="ECO:0008006" key="3">
    <source>
        <dbReference type="Google" id="ProtNLM"/>
    </source>
</evidence>
<dbReference type="AlphaFoldDB" id="Q027Z5"/>
<evidence type="ECO:0000313" key="2">
    <source>
        <dbReference type="EMBL" id="ABJ82662.1"/>
    </source>
</evidence>
<dbReference type="HOGENOM" id="CLU_072325_0_0_0"/>
<name>Q027Z5_SOLUE</name>
<accession>Q027Z5</accession>
<dbReference type="OrthoDB" id="561335at2"/>
<dbReference type="InParanoid" id="Q027Z5"/>
<organism evidence="2">
    <name type="scientific">Solibacter usitatus (strain Ellin6076)</name>
    <dbReference type="NCBI Taxonomy" id="234267"/>
    <lineage>
        <taxon>Bacteria</taxon>
        <taxon>Pseudomonadati</taxon>
        <taxon>Acidobacteriota</taxon>
        <taxon>Terriglobia</taxon>
        <taxon>Bryobacterales</taxon>
        <taxon>Solibacteraceae</taxon>
        <taxon>Candidatus Solibacter</taxon>
    </lineage>
</organism>
<keyword evidence="1" id="KW-0732">Signal</keyword>
<dbReference type="eggNOG" id="ENOG502ZAQD">
    <property type="taxonomic scope" value="Bacteria"/>
</dbReference>
<proteinExistence type="predicted"/>
<dbReference type="KEGG" id="sus:Acid_1672"/>
<reference evidence="2" key="1">
    <citation type="submission" date="2006-10" db="EMBL/GenBank/DDBJ databases">
        <title>Complete sequence of Solibacter usitatus Ellin6076.</title>
        <authorList>
            <consortium name="US DOE Joint Genome Institute"/>
            <person name="Copeland A."/>
            <person name="Lucas S."/>
            <person name="Lapidus A."/>
            <person name="Barry K."/>
            <person name="Detter J.C."/>
            <person name="Glavina del Rio T."/>
            <person name="Hammon N."/>
            <person name="Israni S."/>
            <person name="Dalin E."/>
            <person name="Tice H."/>
            <person name="Pitluck S."/>
            <person name="Thompson L.S."/>
            <person name="Brettin T."/>
            <person name="Bruce D."/>
            <person name="Han C."/>
            <person name="Tapia R."/>
            <person name="Gilna P."/>
            <person name="Schmutz J."/>
            <person name="Larimer F."/>
            <person name="Land M."/>
            <person name="Hauser L."/>
            <person name="Kyrpides N."/>
            <person name="Mikhailova N."/>
            <person name="Janssen P.H."/>
            <person name="Kuske C.R."/>
            <person name="Richardson P."/>
        </authorList>
    </citation>
    <scope>NUCLEOTIDE SEQUENCE</scope>
    <source>
        <strain evidence="2">Ellin6076</strain>
    </source>
</reference>
<dbReference type="STRING" id="234267.Acid_1672"/>
<gene>
    <name evidence="2" type="ordered locus">Acid_1672</name>
</gene>
<evidence type="ECO:0000256" key="1">
    <source>
        <dbReference type="SAM" id="SignalP"/>
    </source>
</evidence>
<feature type="chain" id="PRO_5004163275" description="Wadjet protein JetD C-terminal domain-containing protein" evidence="1">
    <location>
        <begin position="25"/>
        <end position="305"/>
    </location>
</feature>